<reference evidence="2 3" key="1">
    <citation type="journal article" date="2015" name="Genome Biol.">
        <title>Comparative genomics of Steinernema reveals deeply conserved gene regulatory networks.</title>
        <authorList>
            <person name="Dillman A.R."/>
            <person name="Macchietto M."/>
            <person name="Porter C.F."/>
            <person name="Rogers A."/>
            <person name="Williams B."/>
            <person name="Antoshechkin I."/>
            <person name="Lee M.M."/>
            <person name="Goodwin Z."/>
            <person name="Lu X."/>
            <person name="Lewis E.E."/>
            <person name="Goodrich-Blair H."/>
            <person name="Stock S.P."/>
            <person name="Adams B.J."/>
            <person name="Sternberg P.W."/>
            <person name="Mortazavi A."/>
        </authorList>
    </citation>
    <scope>NUCLEOTIDE SEQUENCE [LARGE SCALE GENOMIC DNA]</scope>
    <source>
        <strain evidence="2 3">ALL</strain>
    </source>
</reference>
<evidence type="ECO:0008006" key="4">
    <source>
        <dbReference type="Google" id="ProtNLM"/>
    </source>
</evidence>
<dbReference type="Proteomes" id="UP000298663">
    <property type="component" value="Unassembled WGS sequence"/>
</dbReference>
<dbReference type="EMBL" id="AZBU02000003">
    <property type="protein sequence ID" value="TKR89777.1"/>
    <property type="molecule type" value="Genomic_DNA"/>
</dbReference>
<comment type="caution">
    <text evidence="2">The sequence shown here is derived from an EMBL/GenBank/DDBJ whole genome shotgun (WGS) entry which is preliminary data.</text>
</comment>
<feature type="signal peptide" evidence="1">
    <location>
        <begin position="1"/>
        <end position="21"/>
    </location>
</feature>
<protein>
    <recommendedName>
        <fullName evidence="4">TIL domain-containing protein</fullName>
    </recommendedName>
</protein>
<evidence type="ECO:0000313" key="3">
    <source>
        <dbReference type="Proteomes" id="UP000298663"/>
    </source>
</evidence>
<dbReference type="AlphaFoldDB" id="A0A4U5P1B8"/>
<gene>
    <name evidence="2" type="ORF">L596_013828</name>
</gene>
<name>A0A4U5P1B8_STECR</name>
<keyword evidence="3" id="KW-1185">Reference proteome</keyword>
<evidence type="ECO:0000256" key="1">
    <source>
        <dbReference type="SAM" id="SignalP"/>
    </source>
</evidence>
<sequence length="76" mass="8195">MNTWLLFLTIVALTTIQLGLADEAPACKTDKDCKDKKISQPACNPKCIKNLQCTVGNAACVKNVCKAEAKCTPKKP</sequence>
<organism evidence="2 3">
    <name type="scientific">Steinernema carpocapsae</name>
    <name type="common">Entomopathogenic nematode</name>
    <dbReference type="NCBI Taxonomy" id="34508"/>
    <lineage>
        <taxon>Eukaryota</taxon>
        <taxon>Metazoa</taxon>
        <taxon>Ecdysozoa</taxon>
        <taxon>Nematoda</taxon>
        <taxon>Chromadorea</taxon>
        <taxon>Rhabditida</taxon>
        <taxon>Tylenchina</taxon>
        <taxon>Panagrolaimomorpha</taxon>
        <taxon>Strongyloidoidea</taxon>
        <taxon>Steinernematidae</taxon>
        <taxon>Steinernema</taxon>
    </lineage>
</organism>
<proteinExistence type="predicted"/>
<keyword evidence="1" id="KW-0732">Signal</keyword>
<reference evidence="2 3" key="2">
    <citation type="journal article" date="2019" name="G3 (Bethesda)">
        <title>Hybrid Assembly of the Genome of the Entomopathogenic Nematode Steinernema carpocapsae Identifies the X-Chromosome.</title>
        <authorList>
            <person name="Serra L."/>
            <person name="Macchietto M."/>
            <person name="Macias-Munoz A."/>
            <person name="McGill C.J."/>
            <person name="Rodriguez I.M."/>
            <person name="Rodriguez B."/>
            <person name="Murad R."/>
            <person name="Mortazavi A."/>
        </authorList>
    </citation>
    <scope>NUCLEOTIDE SEQUENCE [LARGE SCALE GENOMIC DNA]</scope>
    <source>
        <strain evidence="2 3">ALL</strain>
    </source>
</reference>
<accession>A0A4U5P1B8</accession>
<feature type="chain" id="PRO_5020295139" description="TIL domain-containing protein" evidence="1">
    <location>
        <begin position="22"/>
        <end position="76"/>
    </location>
</feature>
<evidence type="ECO:0000313" key="2">
    <source>
        <dbReference type="EMBL" id="TKR89777.1"/>
    </source>
</evidence>